<evidence type="ECO:0000313" key="3">
    <source>
        <dbReference type="Proteomes" id="UP000800036"/>
    </source>
</evidence>
<evidence type="ECO:0000256" key="1">
    <source>
        <dbReference type="SAM" id="Phobius"/>
    </source>
</evidence>
<organism evidence="2 3">
    <name type="scientific">Bimuria novae-zelandiae CBS 107.79</name>
    <dbReference type="NCBI Taxonomy" id="1447943"/>
    <lineage>
        <taxon>Eukaryota</taxon>
        <taxon>Fungi</taxon>
        <taxon>Dikarya</taxon>
        <taxon>Ascomycota</taxon>
        <taxon>Pezizomycotina</taxon>
        <taxon>Dothideomycetes</taxon>
        <taxon>Pleosporomycetidae</taxon>
        <taxon>Pleosporales</taxon>
        <taxon>Massarineae</taxon>
        <taxon>Didymosphaeriaceae</taxon>
        <taxon>Bimuria</taxon>
    </lineage>
</organism>
<proteinExistence type="predicted"/>
<name>A0A6A5UN10_9PLEO</name>
<keyword evidence="3" id="KW-1185">Reference proteome</keyword>
<accession>A0A6A5UN10</accession>
<sequence length="54" mass="6301">MRPSCMERRNHATEQGAIQRTAFYVSSQAVTTCAFSLFYLSIYSFRCFPDLLRE</sequence>
<keyword evidence="1" id="KW-0812">Transmembrane</keyword>
<reference evidence="2" key="1">
    <citation type="journal article" date="2020" name="Stud. Mycol.">
        <title>101 Dothideomycetes genomes: a test case for predicting lifestyles and emergence of pathogens.</title>
        <authorList>
            <person name="Haridas S."/>
            <person name="Albert R."/>
            <person name="Binder M."/>
            <person name="Bloem J."/>
            <person name="Labutti K."/>
            <person name="Salamov A."/>
            <person name="Andreopoulos B."/>
            <person name="Baker S."/>
            <person name="Barry K."/>
            <person name="Bills G."/>
            <person name="Bluhm B."/>
            <person name="Cannon C."/>
            <person name="Castanera R."/>
            <person name="Culley D."/>
            <person name="Daum C."/>
            <person name="Ezra D."/>
            <person name="Gonzalez J."/>
            <person name="Henrissat B."/>
            <person name="Kuo A."/>
            <person name="Liang C."/>
            <person name="Lipzen A."/>
            <person name="Lutzoni F."/>
            <person name="Magnuson J."/>
            <person name="Mondo S."/>
            <person name="Nolan M."/>
            <person name="Ohm R."/>
            <person name="Pangilinan J."/>
            <person name="Park H.-J."/>
            <person name="Ramirez L."/>
            <person name="Alfaro M."/>
            <person name="Sun H."/>
            <person name="Tritt A."/>
            <person name="Yoshinaga Y."/>
            <person name="Zwiers L.-H."/>
            <person name="Turgeon B."/>
            <person name="Goodwin S."/>
            <person name="Spatafora J."/>
            <person name="Crous P."/>
            <person name="Grigoriev I."/>
        </authorList>
    </citation>
    <scope>NUCLEOTIDE SEQUENCE</scope>
    <source>
        <strain evidence="2">CBS 107.79</strain>
    </source>
</reference>
<dbReference type="AlphaFoldDB" id="A0A6A5UN10"/>
<keyword evidence="1" id="KW-1133">Transmembrane helix</keyword>
<dbReference type="EMBL" id="ML976748">
    <property type="protein sequence ID" value="KAF1966321.1"/>
    <property type="molecule type" value="Genomic_DNA"/>
</dbReference>
<evidence type="ECO:0000313" key="2">
    <source>
        <dbReference type="EMBL" id="KAF1966321.1"/>
    </source>
</evidence>
<keyword evidence="1" id="KW-0472">Membrane</keyword>
<dbReference type="Proteomes" id="UP000800036">
    <property type="component" value="Unassembled WGS sequence"/>
</dbReference>
<feature type="transmembrane region" description="Helical" evidence="1">
    <location>
        <begin position="21"/>
        <end position="45"/>
    </location>
</feature>
<gene>
    <name evidence="2" type="ORF">BU23DRAFT_327897</name>
</gene>
<protein>
    <submittedName>
        <fullName evidence="2">Uncharacterized protein</fullName>
    </submittedName>
</protein>